<dbReference type="InterPro" id="IPR006016">
    <property type="entry name" value="UspA"/>
</dbReference>
<evidence type="ECO:0000256" key="1">
    <source>
        <dbReference type="ARBA" id="ARBA00008791"/>
    </source>
</evidence>
<sequence length="153" mass="15573">MLRILVAADGSELALDAVRHALMLVRRGGLQATLVLGHVQEEASLIELATQGADAVATASVEAGQHLLASAVALVEAAGVPYETEIALGPVAATLADMAERCGCDALIIGARGLGGLRGAWLGSVSQALVHQCTVPVTVVKHPEPQEVIDADA</sequence>
<dbReference type="RefSeq" id="WP_054257158.1">
    <property type="nucleotide sequence ID" value="NZ_CYIG01000032.1"/>
</dbReference>
<dbReference type="Pfam" id="PF00582">
    <property type="entry name" value="Usp"/>
    <property type="match status" value="1"/>
</dbReference>
<dbReference type="OrthoDB" id="5512223at2"/>
<dbReference type="STRING" id="343013.SAMN04489707_100633"/>
<dbReference type="InterPro" id="IPR014729">
    <property type="entry name" value="Rossmann-like_a/b/a_fold"/>
</dbReference>
<dbReference type="Gene3D" id="3.40.50.620">
    <property type="entry name" value="HUPs"/>
    <property type="match status" value="1"/>
</dbReference>
<evidence type="ECO:0000259" key="2">
    <source>
        <dbReference type="Pfam" id="PF00582"/>
    </source>
</evidence>
<dbReference type="Proteomes" id="UP000183656">
    <property type="component" value="Unassembled WGS sequence"/>
</dbReference>
<dbReference type="InterPro" id="IPR006015">
    <property type="entry name" value="Universal_stress_UspA"/>
</dbReference>
<keyword evidence="4" id="KW-1185">Reference proteome</keyword>
<dbReference type="AlphaFoldDB" id="A0A1I7GM57"/>
<dbReference type="CDD" id="cd00293">
    <property type="entry name" value="USP-like"/>
    <property type="match status" value="1"/>
</dbReference>
<dbReference type="PANTHER" id="PTHR31964:SF113">
    <property type="entry name" value="USPA DOMAIN-CONTAINING PROTEIN"/>
    <property type="match status" value="1"/>
</dbReference>
<evidence type="ECO:0000313" key="4">
    <source>
        <dbReference type="Proteomes" id="UP000183656"/>
    </source>
</evidence>
<evidence type="ECO:0000313" key="3">
    <source>
        <dbReference type="EMBL" id="SFU49515.1"/>
    </source>
</evidence>
<gene>
    <name evidence="3" type="ORF">SAMN04489707_100633</name>
</gene>
<name>A0A1I7GM57_9BURK</name>
<dbReference type="PRINTS" id="PR01438">
    <property type="entry name" value="UNVRSLSTRESS"/>
</dbReference>
<dbReference type="EMBL" id="FPBX01000006">
    <property type="protein sequence ID" value="SFU49515.1"/>
    <property type="molecule type" value="Genomic_DNA"/>
</dbReference>
<comment type="similarity">
    <text evidence="1">Belongs to the universal stress protein A family.</text>
</comment>
<proteinExistence type="inferred from homology"/>
<protein>
    <submittedName>
        <fullName evidence="3">Nucleotide-binding universal stress protein, UspA family</fullName>
    </submittedName>
</protein>
<reference evidence="3 4" key="1">
    <citation type="submission" date="2016-10" db="EMBL/GenBank/DDBJ databases">
        <authorList>
            <person name="de Groot N.N."/>
        </authorList>
    </citation>
    <scope>NUCLEOTIDE SEQUENCE [LARGE SCALE GENOMIC DNA]</scope>
    <source>
        <strain evidence="3 4">R-24608</strain>
    </source>
</reference>
<organism evidence="3 4">
    <name type="scientific">Paenacidovorax caeni</name>
    <dbReference type="NCBI Taxonomy" id="343013"/>
    <lineage>
        <taxon>Bacteria</taxon>
        <taxon>Pseudomonadati</taxon>
        <taxon>Pseudomonadota</taxon>
        <taxon>Betaproteobacteria</taxon>
        <taxon>Burkholderiales</taxon>
        <taxon>Comamonadaceae</taxon>
        <taxon>Paenacidovorax</taxon>
    </lineage>
</organism>
<dbReference type="PANTHER" id="PTHR31964">
    <property type="entry name" value="ADENINE NUCLEOTIDE ALPHA HYDROLASES-LIKE SUPERFAMILY PROTEIN"/>
    <property type="match status" value="1"/>
</dbReference>
<accession>A0A1I7GM57</accession>
<feature type="domain" description="UspA" evidence="2">
    <location>
        <begin position="3"/>
        <end position="141"/>
    </location>
</feature>
<dbReference type="SUPFAM" id="SSF52402">
    <property type="entry name" value="Adenine nucleotide alpha hydrolases-like"/>
    <property type="match status" value="1"/>
</dbReference>